<dbReference type="InterPro" id="IPR013738">
    <property type="entry name" value="Beta_galactosidase_Trimer"/>
</dbReference>
<dbReference type="Pfam" id="PF08532">
    <property type="entry name" value="Glyco_hydro_42M"/>
    <property type="match status" value="1"/>
</dbReference>
<keyword evidence="3" id="KW-1185">Reference proteome</keyword>
<dbReference type="RefSeq" id="WP_344717475.1">
    <property type="nucleotide sequence ID" value="NZ_BAAAUS010000001.1"/>
</dbReference>
<comment type="caution">
    <text evidence="2">The sequence shown here is derived from an EMBL/GenBank/DDBJ whole genome shotgun (WGS) entry which is preliminary data.</text>
</comment>
<accession>A0ABW4FBB7</accession>
<organism evidence="2 3">
    <name type="scientific">Pseudonocardia yunnanensis</name>
    <dbReference type="NCBI Taxonomy" id="58107"/>
    <lineage>
        <taxon>Bacteria</taxon>
        <taxon>Bacillati</taxon>
        <taxon>Actinomycetota</taxon>
        <taxon>Actinomycetes</taxon>
        <taxon>Pseudonocardiales</taxon>
        <taxon>Pseudonocardiaceae</taxon>
        <taxon>Pseudonocardia</taxon>
    </lineage>
</organism>
<dbReference type="SUPFAM" id="SSF51445">
    <property type="entry name" value="(Trans)glycosidases"/>
    <property type="match status" value="1"/>
</dbReference>
<proteinExistence type="predicted"/>
<sequence>MPDASMPVADLWWKRPFRMFQTNIREIDAALDVDRVLDQIEGYGANAWLLSVGGIISNYPTQLAHQSLNPALQQRASGDLVGDAITAAHRRGVRVLARMDFSKVARPIAEAHPEWCYVAPDGSRQVFEGLTSVCPSGLYYQEKIFEVLGEILGRYEIDGFFFNWMSYNEIDYAKRYRGVCQCLPCRVVYGPELGGTLPTGPDSPGYLRWQRLTSDAIDELLARVRRFIAERRPEAPLVMRDTADIVFHEANNAIGRSLWPHQTSEHVSVARSYRPHVPVLVNSVAFLDMPYRLVSEEPRMFEQYLLQAIARGGIPSTYIMGTKDDFDYECLAAGSGVVRFHRDHEDLYAGLSPAARTAIVRPDPVKPTFSKPALAQEEFRGIWTALLERHVPFDTLPENRLAALGRSGDLDRYALVVLPDLGVLDDTAAKELDGYVARGGSLLLTGASGLDAERSQLESSGVGARLVTMDTPETTWSSAVVREDGGALPILGAFHVVRGRDGAQARMSVLSRAPYGPPEKCYGHLPLDHPARLDLAHGSGRTVALPWTPGHAYRETGLGGLGDVIAQAATDLLGERLEIETDLPAQVEAVVGRSEAGLVIHLRNLTGLRGQSFGAPVPIAAGRRLTVRHDAVDGGSGGGTTVRAVVAGTTPHAATTADRTTVTLPEIGLFEVLVLS</sequence>
<dbReference type="Gene3D" id="3.40.50.880">
    <property type="match status" value="1"/>
</dbReference>
<dbReference type="Pfam" id="PF14871">
    <property type="entry name" value="GHL6"/>
    <property type="match status" value="1"/>
</dbReference>
<dbReference type="CDD" id="cd03143">
    <property type="entry name" value="A4_beta-galactosidase_middle_domain"/>
    <property type="match status" value="1"/>
</dbReference>
<name>A0ABW4FBB7_9PSEU</name>
<dbReference type="Gene3D" id="3.20.20.80">
    <property type="entry name" value="Glycosidases"/>
    <property type="match status" value="1"/>
</dbReference>
<gene>
    <name evidence="2" type="ORF">ACFSJD_43270</name>
</gene>
<dbReference type="InterPro" id="IPR029062">
    <property type="entry name" value="Class_I_gatase-like"/>
</dbReference>
<dbReference type="InterPro" id="IPR017853">
    <property type="entry name" value="GH"/>
</dbReference>
<reference evidence="3" key="1">
    <citation type="journal article" date="2019" name="Int. J. Syst. Evol. Microbiol.">
        <title>The Global Catalogue of Microorganisms (GCM) 10K type strain sequencing project: providing services to taxonomists for standard genome sequencing and annotation.</title>
        <authorList>
            <consortium name="The Broad Institute Genomics Platform"/>
            <consortium name="The Broad Institute Genome Sequencing Center for Infectious Disease"/>
            <person name="Wu L."/>
            <person name="Ma J."/>
        </authorList>
    </citation>
    <scope>NUCLEOTIDE SEQUENCE [LARGE SCALE GENOMIC DNA]</scope>
    <source>
        <strain evidence="3">CCM 7043</strain>
    </source>
</reference>
<dbReference type="EMBL" id="JBHUCO010000082">
    <property type="protein sequence ID" value="MFD1524370.1"/>
    <property type="molecule type" value="Genomic_DNA"/>
</dbReference>
<evidence type="ECO:0000313" key="2">
    <source>
        <dbReference type="EMBL" id="MFD1524370.1"/>
    </source>
</evidence>
<evidence type="ECO:0000313" key="3">
    <source>
        <dbReference type="Proteomes" id="UP001597114"/>
    </source>
</evidence>
<protein>
    <submittedName>
        <fullName evidence="2">Alpha-amylase family protein</fullName>
    </submittedName>
</protein>
<feature type="domain" description="Beta-galactosidase trimerisation" evidence="1">
    <location>
        <begin position="406"/>
        <end position="466"/>
    </location>
</feature>
<dbReference type="InterPro" id="IPR028212">
    <property type="entry name" value="GHL6"/>
</dbReference>
<dbReference type="Proteomes" id="UP001597114">
    <property type="component" value="Unassembled WGS sequence"/>
</dbReference>
<dbReference type="SUPFAM" id="SSF52317">
    <property type="entry name" value="Class I glutamine amidotransferase-like"/>
    <property type="match status" value="1"/>
</dbReference>
<evidence type="ECO:0000259" key="1">
    <source>
        <dbReference type="Pfam" id="PF08532"/>
    </source>
</evidence>